<evidence type="ECO:0000259" key="2">
    <source>
        <dbReference type="Pfam" id="PF13472"/>
    </source>
</evidence>
<gene>
    <name evidence="3" type="ORF">PACLA_8A057774</name>
</gene>
<comment type="caution">
    <text evidence="3">The sequence shown here is derived from an EMBL/GenBank/DDBJ whole genome shotgun (WGS) entry which is preliminary data.</text>
</comment>
<feature type="domain" description="SGNH hydrolase-type esterase" evidence="2">
    <location>
        <begin position="415"/>
        <end position="551"/>
    </location>
</feature>
<feature type="compositionally biased region" description="Polar residues" evidence="1">
    <location>
        <begin position="358"/>
        <end position="373"/>
    </location>
</feature>
<reference evidence="3" key="1">
    <citation type="submission" date="2020-04" db="EMBL/GenBank/DDBJ databases">
        <authorList>
            <person name="Alioto T."/>
            <person name="Alioto T."/>
            <person name="Gomez Garrido J."/>
        </authorList>
    </citation>
    <scope>NUCLEOTIDE SEQUENCE</scope>
    <source>
        <strain evidence="3">A484AB</strain>
    </source>
</reference>
<feature type="compositionally biased region" description="Polar residues" evidence="1">
    <location>
        <begin position="387"/>
        <end position="400"/>
    </location>
</feature>
<evidence type="ECO:0000313" key="4">
    <source>
        <dbReference type="Proteomes" id="UP001152795"/>
    </source>
</evidence>
<dbReference type="EMBL" id="CACRXK020000210">
    <property type="protein sequence ID" value="CAB3979576.1"/>
    <property type="molecule type" value="Genomic_DNA"/>
</dbReference>
<evidence type="ECO:0000256" key="1">
    <source>
        <dbReference type="SAM" id="MobiDB-lite"/>
    </source>
</evidence>
<accession>A0A6S7FUV9</accession>
<evidence type="ECO:0000313" key="3">
    <source>
        <dbReference type="EMBL" id="CAB3979576.1"/>
    </source>
</evidence>
<dbReference type="OrthoDB" id="1731983at2759"/>
<name>A0A6S7FUV9_PARCT</name>
<dbReference type="InterPro" id="IPR013830">
    <property type="entry name" value="SGNH_hydro"/>
</dbReference>
<protein>
    <submittedName>
        <fullName evidence="3">Furin, partial</fullName>
    </submittedName>
</protein>
<dbReference type="GO" id="GO:0004622">
    <property type="term" value="F:phosphatidylcholine lysophospholipase activity"/>
    <property type="evidence" value="ECO:0007669"/>
    <property type="project" value="TreeGrafter"/>
</dbReference>
<dbReference type="Gene3D" id="3.40.50.12690">
    <property type="match status" value="1"/>
</dbReference>
<dbReference type="PANTHER" id="PTHR30383:SF5">
    <property type="entry name" value="SGNH HYDROLASE-TYPE ESTERASE DOMAIN-CONTAINING PROTEIN"/>
    <property type="match status" value="1"/>
</dbReference>
<dbReference type="Gene3D" id="3.40.50.12700">
    <property type="match status" value="1"/>
</dbReference>
<sequence>MACRRVNLSSSSPSQNLADSLLHFVNSENNDSISFCESEFTQENSINNPSSDNNINKGEQTAMPSDDLQHVEYLQLNGERLLWKDSLETLKNLMLQLREQGKWSSPGGEARRFKSTDKRFEMTWYGSKKQTLTFSGDEGQRMREKLIALANMRLRKESINIKSVLQNDSEINIENKSSTKNTNEGDHMQVPSTLDALQAKIDNFEQQFKNFQSRTNNNIDILFTKLERNPDAEKEKEIDRLREENCKLKTDNAELIHRLNEHVNTISELNNIIKVAGDEKASLLTAIRLIQSDDINVRSNNNESQVWTRIESKTQGKSKNQTPSRRINQASNQILEPNQYSSLAVNESNENKDMDHNVTPSSTHIENSTNSGRRIQHQKEKQRYSVEPTQQHNASSSKSTEGPIAILGDSMLKKLSPSRLRRSTGKKIIVKTFPGATTSDMKHYIKPTLEKNPQLVVIHVGTNDIQHKEPEEIAKEVESLCRTIMVNGLSKVAISEIIQRADDKLNTKVKKSNVLLAKVCKNNNWSLISNSDINTSSLNASGLHLNDRGAAILAKNYIDFFRK</sequence>
<dbReference type="Proteomes" id="UP001152795">
    <property type="component" value="Unassembled WGS sequence"/>
</dbReference>
<dbReference type="AlphaFoldDB" id="A0A6S7FUV9"/>
<proteinExistence type="predicted"/>
<keyword evidence="4" id="KW-1185">Reference proteome</keyword>
<dbReference type="InterPro" id="IPR051532">
    <property type="entry name" value="Ester_Hydrolysis_Enzymes"/>
</dbReference>
<dbReference type="PANTHER" id="PTHR30383">
    <property type="entry name" value="THIOESTERASE 1/PROTEASE 1/LYSOPHOSPHOLIPASE L1"/>
    <property type="match status" value="1"/>
</dbReference>
<feature type="region of interest" description="Disordered" evidence="1">
    <location>
        <begin position="301"/>
        <end position="405"/>
    </location>
</feature>
<feature type="compositionally biased region" description="Polar residues" evidence="1">
    <location>
        <begin position="301"/>
        <end position="348"/>
    </location>
</feature>
<dbReference type="SUPFAM" id="SSF52266">
    <property type="entry name" value="SGNH hydrolase"/>
    <property type="match status" value="1"/>
</dbReference>
<dbReference type="Pfam" id="PF13472">
    <property type="entry name" value="Lipase_GDSL_2"/>
    <property type="match status" value="1"/>
</dbReference>
<organism evidence="3 4">
    <name type="scientific">Paramuricea clavata</name>
    <name type="common">Red gorgonian</name>
    <name type="synonym">Violescent sea-whip</name>
    <dbReference type="NCBI Taxonomy" id="317549"/>
    <lineage>
        <taxon>Eukaryota</taxon>
        <taxon>Metazoa</taxon>
        <taxon>Cnidaria</taxon>
        <taxon>Anthozoa</taxon>
        <taxon>Octocorallia</taxon>
        <taxon>Malacalcyonacea</taxon>
        <taxon>Plexauridae</taxon>
        <taxon>Paramuricea</taxon>
    </lineage>
</organism>